<accession>A0A2M7CQJ6</accession>
<dbReference type="GO" id="GO:0006412">
    <property type="term" value="P:translation"/>
    <property type="evidence" value="ECO:0007669"/>
    <property type="project" value="UniProtKB-UniRule"/>
</dbReference>
<evidence type="ECO:0000313" key="4">
    <source>
        <dbReference type="EMBL" id="PIV31925.1"/>
    </source>
</evidence>
<sequence>MEKDNKKYEIGFLAKEEGFKDKLIKLVGDFGGEVIDNGGLSRIKLAYPIKKETSAFFGYFYFSIQPEAIKKISGNLKLNSEILRHIIISTPVIQQAIQSVSRKPRRAFSSEIPVATMTSATPRKPKPQPILSNEALEKKLEEILK</sequence>
<evidence type="ECO:0000256" key="1">
    <source>
        <dbReference type="ARBA" id="ARBA00009512"/>
    </source>
</evidence>
<gene>
    <name evidence="3" type="primary">rpsF</name>
    <name evidence="4" type="ORF">COS33_00650</name>
</gene>
<comment type="similarity">
    <text evidence="1 3">Belongs to the bacterial ribosomal protein bS6 family.</text>
</comment>
<dbReference type="Gene3D" id="3.30.70.60">
    <property type="match status" value="1"/>
</dbReference>
<dbReference type="InterPro" id="IPR000529">
    <property type="entry name" value="Ribosomal_bS6"/>
</dbReference>
<organism evidence="4 5">
    <name type="scientific">Candidatus Wolfebacteria bacterium CG02_land_8_20_14_3_00_37_12</name>
    <dbReference type="NCBI Taxonomy" id="1975066"/>
    <lineage>
        <taxon>Bacteria</taxon>
        <taxon>Candidatus Wolfeibacteriota</taxon>
    </lineage>
</organism>
<evidence type="ECO:0000313" key="5">
    <source>
        <dbReference type="Proteomes" id="UP000230595"/>
    </source>
</evidence>
<dbReference type="Proteomes" id="UP000230595">
    <property type="component" value="Unassembled WGS sequence"/>
</dbReference>
<dbReference type="InterPro" id="IPR020814">
    <property type="entry name" value="Ribosomal_S6_plastid/chlpt"/>
</dbReference>
<dbReference type="InterPro" id="IPR035980">
    <property type="entry name" value="Ribosomal_bS6_sf"/>
</dbReference>
<proteinExistence type="inferred from homology"/>
<dbReference type="EMBL" id="PEUH01000011">
    <property type="protein sequence ID" value="PIV31925.1"/>
    <property type="molecule type" value="Genomic_DNA"/>
</dbReference>
<dbReference type="HAMAP" id="MF_00360">
    <property type="entry name" value="Ribosomal_bS6"/>
    <property type="match status" value="1"/>
</dbReference>
<reference evidence="5" key="1">
    <citation type="submission" date="2017-09" db="EMBL/GenBank/DDBJ databases">
        <title>Depth-based differentiation of microbial function through sediment-hosted aquifers and enrichment of novel symbionts in the deep terrestrial subsurface.</title>
        <authorList>
            <person name="Probst A.J."/>
            <person name="Ladd B."/>
            <person name="Jarett J.K."/>
            <person name="Geller-Mcgrath D.E."/>
            <person name="Sieber C.M.K."/>
            <person name="Emerson J.B."/>
            <person name="Anantharaman K."/>
            <person name="Thomas B.C."/>
            <person name="Malmstrom R."/>
            <person name="Stieglmeier M."/>
            <person name="Klingl A."/>
            <person name="Woyke T."/>
            <person name="Ryan C.M."/>
            <person name="Banfield J.F."/>
        </authorList>
    </citation>
    <scope>NUCLEOTIDE SEQUENCE [LARGE SCALE GENOMIC DNA]</scope>
</reference>
<dbReference type="InterPro" id="IPR014717">
    <property type="entry name" value="Transl_elong_EF1B/ribsomal_bS6"/>
</dbReference>
<dbReference type="GO" id="GO:1990904">
    <property type="term" value="C:ribonucleoprotein complex"/>
    <property type="evidence" value="ECO:0007669"/>
    <property type="project" value="UniProtKB-KW"/>
</dbReference>
<dbReference type="Pfam" id="PF01250">
    <property type="entry name" value="Ribosomal_S6"/>
    <property type="match status" value="1"/>
</dbReference>
<comment type="caution">
    <text evidence="4">The sequence shown here is derived from an EMBL/GenBank/DDBJ whole genome shotgun (WGS) entry which is preliminary data.</text>
</comment>
<dbReference type="GO" id="GO:0003735">
    <property type="term" value="F:structural constituent of ribosome"/>
    <property type="evidence" value="ECO:0007669"/>
    <property type="project" value="InterPro"/>
</dbReference>
<keyword evidence="3" id="KW-0689">Ribosomal protein</keyword>
<protein>
    <recommendedName>
        <fullName evidence="2 3">Small ribosomal subunit protein bS6</fullName>
    </recommendedName>
</protein>
<name>A0A2M7CQJ6_9BACT</name>
<dbReference type="GO" id="GO:0005840">
    <property type="term" value="C:ribosome"/>
    <property type="evidence" value="ECO:0007669"/>
    <property type="project" value="UniProtKB-KW"/>
</dbReference>
<evidence type="ECO:0000256" key="2">
    <source>
        <dbReference type="ARBA" id="ARBA00035294"/>
    </source>
</evidence>
<keyword evidence="3" id="KW-0699">rRNA-binding</keyword>
<keyword evidence="3" id="KW-0694">RNA-binding</keyword>
<dbReference type="GO" id="GO:0019843">
    <property type="term" value="F:rRNA binding"/>
    <property type="evidence" value="ECO:0007669"/>
    <property type="project" value="UniProtKB-UniRule"/>
</dbReference>
<evidence type="ECO:0000256" key="3">
    <source>
        <dbReference type="HAMAP-Rule" id="MF_00360"/>
    </source>
</evidence>
<dbReference type="CDD" id="cd00473">
    <property type="entry name" value="bS6"/>
    <property type="match status" value="1"/>
</dbReference>
<dbReference type="AlphaFoldDB" id="A0A2M7CQJ6"/>
<dbReference type="SUPFAM" id="SSF54995">
    <property type="entry name" value="Ribosomal protein S6"/>
    <property type="match status" value="1"/>
</dbReference>
<comment type="function">
    <text evidence="3">Binds together with bS18 to 16S ribosomal RNA.</text>
</comment>
<keyword evidence="3" id="KW-0687">Ribonucleoprotein</keyword>